<dbReference type="EMBL" id="JAERTZ010000026">
    <property type="protein sequence ID" value="MBL1378884.1"/>
    <property type="molecule type" value="Genomic_DNA"/>
</dbReference>
<feature type="transmembrane region" description="Helical" evidence="1">
    <location>
        <begin position="42"/>
        <end position="62"/>
    </location>
</feature>
<gene>
    <name evidence="2" type="ORF">JKV55_16340</name>
</gene>
<feature type="transmembrane region" description="Helical" evidence="1">
    <location>
        <begin position="68"/>
        <end position="89"/>
    </location>
</feature>
<keyword evidence="3" id="KW-1185">Reference proteome</keyword>
<evidence type="ECO:0000313" key="3">
    <source>
        <dbReference type="Proteomes" id="UP000638570"/>
    </source>
</evidence>
<reference evidence="3" key="1">
    <citation type="submission" date="2021-01" db="EMBL/GenBank/DDBJ databases">
        <title>Genome public.</title>
        <authorList>
            <person name="Liu C."/>
            <person name="Sun Q."/>
        </authorList>
    </citation>
    <scope>NUCLEOTIDE SEQUENCE [LARGE SCALE GENOMIC DNA]</scope>
    <source>
        <strain evidence="3">CGMCC 1.18722</strain>
    </source>
</reference>
<comment type="caution">
    <text evidence="2">The sequence shown here is derived from an EMBL/GenBank/DDBJ whole genome shotgun (WGS) entry which is preliminary data.</text>
</comment>
<accession>A0ABS1QXB6</accession>
<dbReference type="PANTHER" id="PTHR34703">
    <property type="entry name" value="ANTIPORTER SUBUNIT MNHG2-RELATED"/>
    <property type="match status" value="1"/>
</dbReference>
<keyword evidence="1" id="KW-0812">Transmembrane</keyword>
<dbReference type="InterPro" id="IPR005133">
    <property type="entry name" value="PhaG_MnhG_YufB"/>
</dbReference>
<organism evidence="2 3">
    <name type="scientific">Zobellella iuensis</name>
    <dbReference type="NCBI Taxonomy" id="2803811"/>
    <lineage>
        <taxon>Bacteria</taxon>
        <taxon>Pseudomonadati</taxon>
        <taxon>Pseudomonadota</taxon>
        <taxon>Gammaproteobacteria</taxon>
        <taxon>Aeromonadales</taxon>
        <taxon>Aeromonadaceae</taxon>
        <taxon>Zobellella</taxon>
    </lineage>
</organism>
<dbReference type="Proteomes" id="UP000638570">
    <property type="component" value="Unassembled WGS sequence"/>
</dbReference>
<keyword evidence="1" id="KW-0472">Membrane</keyword>
<dbReference type="RefSeq" id="WP_202087868.1">
    <property type="nucleotide sequence ID" value="NZ_JAERTZ010000026.1"/>
</dbReference>
<proteinExistence type="predicted"/>
<keyword evidence="1" id="KW-1133">Transmembrane helix</keyword>
<evidence type="ECO:0000256" key="1">
    <source>
        <dbReference type="SAM" id="Phobius"/>
    </source>
</evidence>
<evidence type="ECO:0000313" key="2">
    <source>
        <dbReference type="EMBL" id="MBL1378884.1"/>
    </source>
</evidence>
<dbReference type="PANTHER" id="PTHR34703:SF1">
    <property type="entry name" value="ANTIPORTER SUBUNIT MNHG2-RELATED"/>
    <property type="match status" value="1"/>
</dbReference>
<protein>
    <submittedName>
        <fullName evidence="2">Monovalent cation/H(+) antiporter subunit G</fullName>
    </submittedName>
</protein>
<sequence>MTPLELVQSLLLLAGCFFYAVGTLGLFRFPDTLSRIHALTKVDNLGLGLIILGLLPFAASLAGAAKLVLIWLLALAASATAAHLVALAVRPRADEEEHHD</sequence>
<dbReference type="Pfam" id="PF03334">
    <property type="entry name" value="PhaG_MnhG_YufB"/>
    <property type="match status" value="1"/>
</dbReference>
<feature type="transmembrane region" description="Helical" evidence="1">
    <location>
        <begin position="6"/>
        <end position="30"/>
    </location>
</feature>
<name>A0ABS1QXB6_9GAMM</name>